<keyword evidence="2" id="KW-0547">Nucleotide-binding</keyword>
<evidence type="ECO:0000256" key="2">
    <source>
        <dbReference type="ARBA" id="ARBA00022741"/>
    </source>
</evidence>
<dbReference type="InterPro" id="IPR045864">
    <property type="entry name" value="aa-tRNA-synth_II/BPL/LPL"/>
</dbReference>
<protein>
    <submittedName>
        <fullName evidence="7">Asparaginase</fullName>
    </submittedName>
</protein>
<evidence type="ECO:0000256" key="5">
    <source>
        <dbReference type="ARBA" id="ARBA00023146"/>
    </source>
</evidence>
<evidence type="ECO:0000313" key="7">
    <source>
        <dbReference type="EMBL" id="QTL40383.1"/>
    </source>
</evidence>
<dbReference type="Pfam" id="PF00152">
    <property type="entry name" value="tRNA-synt_2"/>
    <property type="match status" value="1"/>
</dbReference>
<dbReference type="PANTHER" id="PTHR22594">
    <property type="entry name" value="ASPARTYL/LYSYL-TRNA SYNTHETASE"/>
    <property type="match status" value="1"/>
</dbReference>
<dbReference type="InterPro" id="IPR006195">
    <property type="entry name" value="aa-tRNA-synth_II"/>
</dbReference>
<gene>
    <name evidence="7" type="ORF">HGO23_02970</name>
</gene>
<evidence type="ECO:0000313" key="8">
    <source>
        <dbReference type="Proteomes" id="UP000665047"/>
    </source>
</evidence>
<evidence type="ECO:0000256" key="3">
    <source>
        <dbReference type="ARBA" id="ARBA00022840"/>
    </source>
</evidence>
<evidence type="ECO:0000259" key="6">
    <source>
        <dbReference type="PROSITE" id="PS50862"/>
    </source>
</evidence>
<proteinExistence type="predicted"/>
<keyword evidence="3" id="KW-0067">ATP-binding</keyword>
<dbReference type="Proteomes" id="UP000665047">
    <property type="component" value="Chromosome"/>
</dbReference>
<sequence>MNSDNVAERPIINEVIDRKNQFKNIIRAKQSWINHKNHFESAIFDPWYKSVTKIHSIISVKTSDFFNSRGLLPVLLPVTTGSISSPMGLGSDSMPVKINLGGVDTYLADSMQFLLEYALRLNDKGVYYIMPTFRGEEQDKRHLNQFYHAETEIIGSLPDVIELASSYVTYLCDHFLYSEKTLISQFTNNLNHLEKLSNLKGKIPQLKFQDAVKLLEDNNQYINNTEHGFKKITDEGERKLIELFDGPVWLTHFPSLSVPFYQANSNEAGYSLTADLLMGIGETLGAGERNTYAEDVITNLKDRNVSQDEYDWYIRMRELMPLRTSGFGMGIERFILWLINHDDIRDCQLLPRVHGEDILP</sequence>
<keyword evidence="4" id="KW-0648">Protein biosynthesis</keyword>
<keyword evidence="1" id="KW-0436">Ligase</keyword>
<organism evidence="7 8">
    <name type="scientific">Xenorhabdus budapestensis</name>
    <dbReference type="NCBI Taxonomy" id="290110"/>
    <lineage>
        <taxon>Bacteria</taxon>
        <taxon>Pseudomonadati</taxon>
        <taxon>Pseudomonadota</taxon>
        <taxon>Gammaproteobacteria</taxon>
        <taxon>Enterobacterales</taxon>
        <taxon>Morganellaceae</taxon>
        <taxon>Xenorhabdus</taxon>
    </lineage>
</organism>
<dbReference type="PROSITE" id="PS50862">
    <property type="entry name" value="AA_TRNA_LIGASE_II"/>
    <property type="match status" value="1"/>
</dbReference>
<dbReference type="InterPro" id="IPR004364">
    <property type="entry name" value="Aa-tRNA-synt_II"/>
</dbReference>
<evidence type="ECO:0000256" key="4">
    <source>
        <dbReference type="ARBA" id="ARBA00022917"/>
    </source>
</evidence>
<dbReference type="EMBL" id="CP072455">
    <property type="protein sequence ID" value="QTL40383.1"/>
    <property type="molecule type" value="Genomic_DNA"/>
</dbReference>
<dbReference type="SUPFAM" id="SSF55681">
    <property type="entry name" value="Class II aaRS and biotin synthetases"/>
    <property type="match status" value="1"/>
</dbReference>
<accession>A0ABX7VNM6</accession>
<dbReference type="PANTHER" id="PTHR22594:SF34">
    <property type="entry name" value="ASPARAGINE--TRNA LIGASE, MITOCHONDRIAL-RELATED"/>
    <property type="match status" value="1"/>
</dbReference>
<keyword evidence="5" id="KW-0030">Aminoacyl-tRNA synthetase</keyword>
<reference evidence="7 8" key="1">
    <citation type="submission" date="2021-03" db="EMBL/GenBank/DDBJ databases">
        <title>Complete Genome Sequence Data of Xenorhabdus budapestensis strain C72, a Candidate Biological Control Agent, from China.</title>
        <authorList>
            <person name="LI B."/>
            <person name="WANG S."/>
            <person name="QIU D."/>
        </authorList>
    </citation>
    <scope>NUCLEOTIDE SEQUENCE [LARGE SCALE GENOMIC DNA]</scope>
    <source>
        <strain evidence="7 8">C-7-2</strain>
    </source>
</reference>
<dbReference type="RefSeq" id="WP_209027925.1">
    <property type="nucleotide sequence ID" value="NZ_CP072455.1"/>
</dbReference>
<name>A0ABX7VNM6_XENBU</name>
<dbReference type="Gene3D" id="3.30.930.10">
    <property type="entry name" value="Bira Bifunctional Protein, Domain 2"/>
    <property type="match status" value="1"/>
</dbReference>
<evidence type="ECO:0000256" key="1">
    <source>
        <dbReference type="ARBA" id="ARBA00022598"/>
    </source>
</evidence>
<feature type="domain" description="Aminoacyl-transfer RNA synthetases class-II family profile" evidence="6">
    <location>
        <begin position="64"/>
        <end position="351"/>
    </location>
</feature>
<keyword evidence="8" id="KW-1185">Reference proteome</keyword>